<dbReference type="AlphaFoldDB" id="A0AAD8WY74"/>
<reference evidence="2" key="1">
    <citation type="submission" date="2023-07" db="EMBL/GenBank/DDBJ databases">
        <title>A chromosome-level genome assembly of Lolium multiflorum.</title>
        <authorList>
            <person name="Chen Y."/>
            <person name="Copetti D."/>
            <person name="Kolliker R."/>
            <person name="Studer B."/>
        </authorList>
    </citation>
    <scope>NUCLEOTIDE SEQUENCE</scope>
    <source>
        <strain evidence="2">02402/16</strain>
        <tissue evidence="2">Leaf</tissue>
    </source>
</reference>
<protein>
    <submittedName>
        <fullName evidence="2">Uncharacterized protein</fullName>
    </submittedName>
</protein>
<comment type="caution">
    <text evidence="2">The sequence shown here is derived from an EMBL/GenBank/DDBJ whole genome shotgun (WGS) entry which is preliminary data.</text>
</comment>
<organism evidence="2 3">
    <name type="scientific">Lolium multiflorum</name>
    <name type="common">Italian ryegrass</name>
    <name type="synonym">Lolium perenne subsp. multiflorum</name>
    <dbReference type="NCBI Taxonomy" id="4521"/>
    <lineage>
        <taxon>Eukaryota</taxon>
        <taxon>Viridiplantae</taxon>
        <taxon>Streptophyta</taxon>
        <taxon>Embryophyta</taxon>
        <taxon>Tracheophyta</taxon>
        <taxon>Spermatophyta</taxon>
        <taxon>Magnoliopsida</taxon>
        <taxon>Liliopsida</taxon>
        <taxon>Poales</taxon>
        <taxon>Poaceae</taxon>
        <taxon>BOP clade</taxon>
        <taxon>Pooideae</taxon>
        <taxon>Poodae</taxon>
        <taxon>Poeae</taxon>
        <taxon>Poeae Chloroplast Group 2 (Poeae type)</taxon>
        <taxon>Loliodinae</taxon>
        <taxon>Loliinae</taxon>
        <taxon>Lolium</taxon>
    </lineage>
</organism>
<proteinExistence type="predicted"/>
<gene>
    <name evidence="2" type="ORF">QYE76_045928</name>
</gene>
<evidence type="ECO:0000313" key="2">
    <source>
        <dbReference type="EMBL" id="KAK1685080.1"/>
    </source>
</evidence>
<accession>A0AAD8WY74</accession>
<evidence type="ECO:0000313" key="3">
    <source>
        <dbReference type="Proteomes" id="UP001231189"/>
    </source>
</evidence>
<sequence>MLAMTGHAKKLSDLGIVIPNRLGINRVLQSLPPSYKNFVMNYNMQNMNKELPELFSMLKSAEIEIKKEHQVNTNSYLLFLRYPKAEKSRNGPSLLTTIRPLMQQFIRLGTQFVGYRDLANSLKEDLAKANKRADDLAFELAKNEKAREKAELDATSVEGLRKRLHDVENVLSERTAQQLARVAAIAARLESQNRHFVRKTSQEYGLEKLEDDRLLDALSLLEIYGDEVRQSISDAKAAFSRLFPYFFPKTDEPNTFVALSKCFIPKEDLGLALWQENLKIGVEGTIILVAESQQHVDWAKVGDVKSMETKKWQSLIKAAKPNSKKILSFLG</sequence>
<dbReference type="EMBL" id="JAUUTY010000002">
    <property type="protein sequence ID" value="KAK1685080.1"/>
    <property type="molecule type" value="Genomic_DNA"/>
</dbReference>
<evidence type="ECO:0000256" key="1">
    <source>
        <dbReference type="SAM" id="Coils"/>
    </source>
</evidence>
<feature type="coiled-coil region" evidence="1">
    <location>
        <begin position="119"/>
        <end position="158"/>
    </location>
</feature>
<keyword evidence="3" id="KW-1185">Reference proteome</keyword>
<keyword evidence="1" id="KW-0175">Coiled coil</keyword>
<name>A0AAD8WY74_LOLMU</name>
<dbReference type="Proteomes" id="UP001231189">
    <property type="component" value="Unassembled WGS sequence"/>
</dbReference>